<comment type="caution">
    <text evidence="2">The sequence shown here is derived from an EMBL/GenBank/DDBJ whole genome shotgun (WGS) entry which is preliminary data.</text>
</comment>
<evidence type="ECO:0000256" key="1">
    <source>
        <dbReference type="SAM" id="Coils"/>
    </source>
</evidence>
<accession>A0A0F9ATU6</accession>
<gene>
    <name evidence="2" type="ORF">LCGC14_2871950</name>
</gene>
<feature type="coiled-coil region" evidence="1">
    <location>
        <begin position="20"/>
        <end position="54"/>
    </location>
</feature>
<protein>
    <submittedName>
        <fullName evidence="2">Uncharacterized protein</fullName>
    </submittedName>
</protein>
<dbReference type="EMBL" id="LAZR01055783">
    <property type="protein sequence ID" value="KKK75611.1"/>
    <property type="molecule type" value="Genomic_DNA"/>
</dbReference>
<proteinExistence type="predicted"/>
<sequence length="64" mass="7073">DLVGAHERIRLCEQVFAQTRAQAQKVVQDTEVKLQAARNDLDKLAARVRTEEAEGKKDGGPARS</sequence>
<evidence type="ECO:0000313" key="2">
    <source>
        <dbReference type="EMBL" id="KKK75611.1"/>
    </source>
</evidence>
<keyword evidence="1" id="KW-0175">Coiled coil</keyword>
<name>A0A0F9ATU6_9ZZZZ</name>
<organism evidence="2">
    <name type="scientific">marine sediment metagenome</name>
    <dbReference type="NCBI Taxonomy" id="412755"/>
    <lineage>
        <taxon>unclassified sequences</taxon>
        <taxon>metagenomes</taxon>
        <taxon>ecological metagenomes</taxon>
    </lineage>
</organism>
<dbReference type="AlphaFoldDB" id="A0A0F9ATU6"/>
<reference evidence="2" key="1">
    <citation type="journal article" date="2015" name="Nature">
        <title>Complex archaea that bridge the gap between prokaryotes and eukaryotes.</title>
        <authorList>
            <person name="Spang A."/>
            <person name="Saw J.H."/>
            <person name="Jorgensen S.L."/>
            <person name="Zaremba-Niedzwiedzka K."/>
            <person name="Martijn J."/>
            <person name="Lind A.E."/>
            <person name="van Eijk R."/>
            <person name="Schleper C."/>
            <person name="Guy L."/>
            <person name="Ettema T.J."/>
        </authorList>
    </citation>
    <scope>NUCLEOTIDE SEQUENCE</scope>
</reference>
<feature type="non-terminal residue" evidence="2">
    <location>
        <position position="1"/>
    </location>
</feature>